<keyword evidence="2 5" id="KW-0813">Transport</keyword>
<name>A0A0M9UC48_9CHLR</name>
<comment type="subcellular location">
    <subcellularLocation>
        <location evidence="1">Cell envelope</location>
    </subcellularLocation>
</comment>
<accession>A0A0M9UC48</accession>
<reference evidence="8 10" key="2">
    <citation type="submission" date="2015-07" db="EMBL/GenBank/DDBJ databases">
        <title>Whole genome sequence of Ardenticatena maritima DSM 23922.</title>
        <authorList>
            <person name="Hemp J."/>
            <person name="Ward L.M."/>
            <person name="Pace L.A."/>
            <person name="Fischer W.W."/>
        </authorList>
    </citation>
    <scope>NUCLEOTIDE SEQUENCE [LARGE SCALE GENOMIC DNA]</scope>
    <source>
        <strain evidence="8 10">110S</strain>
    </source>
</reference>
<dbReference type="Gene3D" id="3.40.50.1980">
    <property type="entry name" value="Nitrogenase molybdenum iron protein domain"/>
    <property type="match status" value="2"/>
</dbReference>
<reference evidence="7 9" key="1">
    <citation type="journal article" date="2015" name="Genome Announc.">
        <title>Draft Genome Sequence of a Heterotrophic Facultative Anaerobic Thermophilic Bacterium, Ardenticatena maritima Strain 110ST.</title>
        <authorList>
            <person name="Kawaichi S."/>
            <person name="Yoshida T."/>
            <person name="Sako Y."/>
            <person name="Nakamura R."/>
        </authorList>
    </citation>
    <scope>NUCLEOTIDE SEQUENCE [LARGE SCALE GENOMIC DNA]</scope>
    <source>
        <strain evidence="7 9">110S</strain>
    </source>
</reference>
<dbReference type="InterPro" id="IPR050492">
    <property type="entry name" value="Bact_metal-bind_prot9"/>
</dbReference>
<organism evidence="7 9">
    <name type="scientific">Ardenticatena maritima</name>
    <dbReference type="NCBI Taxonomy" id="872965"/>
    <lineage>
        <taxon>Bacteria</taxon>
        <taxon>Bacillati</taxon>
        <taxon>Chloroflexota</taxon>
        <taxon>Ardenticatenia</taxon>
        <taxon>Ardenticatenales</taxon>
        <taxon>Ardenticatenaceae</taxon>
        <taxon>Ardenticatena</taxon>
    </lineage>
</organism>
<dbReference type="Proteomes" id="UP000037784">
    <property type="component" value="Unassembled WGS sequence"/>
</dbReference>
<keyword evidence="9" id="KW-1185">Reference proteome</keyword>
<dbReference type="Proteomes" id="UP000050502">
    <property type="component" value="Unassembled WGS sequence"/>
</dbReference>
<dbReference type="GO" id="GO:0030313">
    <property type="term" value="C:cell envelope"/>
    <property type="evidence" value="ECO:0007669"/>
    <property type="project" value="UniProtKB-SubCell"/>
</dbReference>
<dbReference type="STRING" id="872965.SE16_11710"/>
<sequence length="318" mass="34891">MRFRIVWLVSVLWLALAACTSTAPESSETVRVMASTSIIGDVVQQVAGEHVAVEVLIPRGQDPHGFEPTPQLMAQLQTADVIFINGLGLEAALEKMLDAPEFADRVVALGEDVPVLLPVEADGHEEEDHDEAHADEHAHGPYDPHVWFDPRNVAAWADHIADTLATLDPAHADAYRANAAEYRRQLDALDAWIREQVALVPPERRILITDHAVLGYYANAYGFQQVATVIPGVSTLAEPSAQALSQLYETIRAYNVPAIFVSEMINRRVVERVVQDTGVQMVLIYTGSLSAPDGPAPTYEELMRYDTTVIVDALRGVE</sequence>
<dbReference type="GO" id="GO:0007155">
    <property type="term" value="P:cell adhesion"/>
    <property type="evidence" value="ECO:0007669"/>
    <property type="project" value="InterPro"/>
</dbReference>
<dbReference type="OrthoDB" id="9810636at2"/>
<dbReference type="PRINTS" id="PR00691">
    <property type="entry name" value="ADHESINB"/>
</dbReference>
<dbReference type="PANTHER" id="PTHR42953">
    <property type="entry name" value="HIGH-AFFINITY ZINC UPTAKE SYSTEM PROTEIN ZNUA-RELATED"/>
    <property type="match status" value="1"/>
</dbReference>
<protein>
    <recommendedName>
        <fullName evidence="11">Zinc ABC transporter substrate-binding protein</fullName>
    </recommendedName>
</protein>
<feature type="signal peptide" evidence="6">
    <location>
        <begin position="1"/>
        <end position="23"/>
    </location>
</feature>
<evidence type="ECO:0000313" key="7">
    <source>
        <dbReference type="EMBL" id="GAP62447.1"/>
    </source>
</evidence>
<evidence type="ECO:0000256" key="2">
    <source>
        <dbReference type="ARBA" id="ARBA00022448"/>
    </source>
</evidence>
<keyword evidence="4 6" id="KW-0732">Signal</keyword>
<evidence type="ECO:0000256" key="3">
    <source>
        <dbReference type="ARBA" id="ARBA00022723"/>
    </source>
</evidence>
<evidence type="ECO:0000256" key="5">
    <source>
        <dbReference type="RuleBase" id="RU003512"/>
    </source>
</evidence>
<dbReference type="Pfam" id="PF01297">
    <property type="entry name" value="ZnuA"/>
    <property type="match status" value="1"/>
</dbReference>
<keyword evidence="3" id="KW-0479">Metal-binding</keyword>
<dbReference type="PRINTS" id="PR00690">
    <property type="entry name" value="ADHESNFAMILY"/>
</dbReference>
<evidence type="ECO:0000256" key="6">
    <source>
        <dbReference type="SAM" id="SignalP"/>
    </source>
</evidence>
<feature type="chain" id="PRO_5010428750" description="Zinc ABC transporter substrate-binding protein" evidence="6">
    <location>
        <begin position="24"/>
        <end position="318"/>
    </location>
</feature>
<comment type="caution">
    <text evidence="7">The sequence shown here is derived from an EMBL/GenBank/DDBJ whole genome shotgun (WGS) entry which is preliminary data.</text>
</comment>
<dbReference type="AlphaFoldDB" id="A0A0M9UC48"/>
<evidence type="ECO:0000256" key="1">
    <source>
        <dbReference type="ARBA" id="ARBA00004196"/>
    </source>
</evidence>
<reference evidence="9" key="3">
    <citation type="submission" date="2015-08" db="EMBL/GenBank/DDBJ databases">
        <title>Draft Genome Sequence of a Heterotrophic Facultative Anaerobic Bacterium Ardenticatena maritima Strain 110S.</title>
        <authorList>
            <person name="Kawaichi S."/>
            <person name="Yoshida T."/>
            <person name="Sako Y."/>
            <person name="Nakamura R."/>
        </authorList>
    </citation>
    <scope>NUCLEOTIDE SEQUENCE [LARGE SCALE GENOMIC DNA]</scope>
    <source>
        <strain evidence="9">110S</strain>
    </source>
</reference>
<proteinExistence type="inferred from homology"/>
<dbReference type="InterPro" id="IPR006127">
    <property type="entry name" value="ZnuA-like"/>
</dbReference>
<dbReference type="GO" id="GO:0046872">
    <property type="term" value="F:metal ion binding"/>
    <property type="evidence" value="ECO:0007669"/>
    <property type="project" value="UniProtKB-KW"/>
</dbReference>
<comment type="similarity">
    <text evidence="5">Belongs to the bacterial solute-binding protein 9 family.</text>
</comment>
<dbReference type="GO" id="GO:0030001">
    <property type="term" value="P:metal ion transport"/>
    <property type="evidence" value="ECO:0007669"/>
    <property type="project" value="InterPro"/>
</dbReference>
<evidence type="ECO:0008006" key="11">
    <source>
        <dbReference type="Google" id="ProtNLM"/>
    </source>
</evidence>
<dbReference type="PROSITE" id="PS51257">
    <property type="entry name" value="PROKAR_LIPOPROTEIN"/>
    <property type="match status" value="1"/>
</dbReference>
<evidence type="ECO:0000256" key="4">
    <source>
        <dbReference type="ARBA" id="ARBA00022729"/>
    </source>
</evidence>
<gene>
    <name evidence="7" type="ORF">ARMA_0870</name>
    <name evidence="8" type="ORF">SE16_11710</name>
</gene>
<evidence type="ECO:0000313" key="10">
    <source>
        <dbReference type="Proteomes" id="UP000050502"/>
    </source>
</evidence>
<dbReference type="PANTHER" id="PTHR42953:SF1">
    <property type="entry name" value="METAL-BINDING PROTEIN HI_0362-RELATED"/>
    <property type="match status" value="1"/>
</dbReference>
<dbReference type="EMBL" id="BBZA01000058">
    <property type="protein sequence ID" value="GAP62447.1"/>
    <property type="molecule type" value="Genomic_DNA"/>
</dbReference>
<dbReference type="InterPro" id="IPR006128">
    <property type="entry name" value="Lipoprotein_PsaA-like"/>
</dbReference>
<evidence type="ECO:0000313" key="8">
    <source>
        <dbReference type="EMBL" id="KPL87186.1"/>
    </source>
</evidence>
<dbReference type="RefSeq" id="WP_054492373.1">
    <property type="nucleotide sequence ID" value="NZ_BBZA01000058.1"/>
</dbReference>
<dbReference type="InParanoid" id="A0A0M9UC48"/>
<evidence type="ECO:0000313" key="9">
    <source>
        <dbReference type="Proteomes" id="UP000037784"/>
    </source>
</evidence>
<dbReference type="EMBL" id="LGKN01000006">
    <property type="protein sequence ID" value="KPL87186.1"/>
    <property type="molecule type" value="Genomic_DNA"/>
</dbReference>
<dbReference type="SUPFAM" id="SSF53807">
    <property type="entry name" value="Helical backbone' metal receptor"/>
    <property type="match status" value="1"/>
</dbReference>
<dbReference type="InterPro" id="IPR006129">
    <property type="entry name" value="AdhesinB"/>
</dbReference>